<dbReference type="CDD" id="cd02257">
    <property type="entry name" value="Peptidase_C19"/>
    <property type="match status" value="1"/>
</dbReference>
<feature type="compositionally biased region" description="Basic and acidic residues" evidence="1">
    <location>
        <begin position="1150"/>
        <end position="1159"/>
    </location>
</feature>
<organism evidence="3 4">
    <name type="scientific">Clavelina lepadiformis</name>
    <name type="common">Light-bulb sea squirt</name>
    <name type="synonym">Ascidia lepadiformis</name>
    <dbReference type="NCBI Taxonomy" id="159417"/>
    <lineage>
        <taxon>Eukaryota</taxon>
        <taxon>Metazoa</taxon>
        <taxon>Chordata</taxon>
        <taxon>Tunicata</taxon>
        <taxon>Ascidiacea</taxon>
        <taxon>Aplousobranchia</taxon>
        <taxon>Clavelinidae</taxon>
        <taxon>Clavelina</taxon>
    </lineage>
</organism>
<reference evidence="3 4" key="1">
    <citation type="submission" date="2024-02" db="EMBL/GenBank/DDBJ databases">
        <authorList>
            <person name="Daric V."/>
            <person name="Darras S."/>
        </authorList>
    </citation>
    <scope>NUCLEOTIDE SEQUENCE [LARGE SCALE GENOMIC DNA]</scope>
</reference>
<feature type="region of interest" description="Disordered" evidence="1">
    <location>
        <begin position="644"/>
        <end position="692"/>
    </location>
</feature>
<dbReference type="InterPro" id="IPR003903">
    <property type="entry name" value="UIM_dom"/>
</dbReference>
<accession>A0ABP0F521</accession>
<dbReference type="PROSITE" id="PS50235">
    <property type="entry name" value="USP_3"/>
    <property type="match status" value="1"/>
</dbReference>
<feature type="region of interest" description="Disordered" evidence="1">
    <location>
        <begin position="166"/>
        <end position="189"/>
    </location>
</feature>
<gene>
    <name evidence="3" type="ORF">CVLEPA_LOCUS4417</name>
</gene>
<feature type="compositionally biased region" description="Low complexity" evidence="1">
    <location>
        <begin position="656"/>
        <end position="673"/>
    </location>
</feature>
<comment type="caution">
    <text evidence="3">The sequence shown here is derived from an EMBL/GenBank/DDBJ whole genome shotgun (WGS) entry which is preliminary data.</text>
</comment>
<feature type="region of interest" description="Disordered" evidence="1">
    <location>
        <begin position="213"/>
        <end position="373"/>
    </location>
</feature>
<evidence type="ECO:0000256" key="1">
    <source>
        <dbReference type="SAM" id="MobiDB-lite"/>
    </source>
</evidence>
<feature type="compositionally biased region" description="Polar residues" evidence="1">
    <location>
        <begin position="1134"/>
        <end position="1148"/>
    </location>
</feature>
<protein>
    <recommendedName>
        <fullName evidence="2">USP domain-containing protein</fullName>
    </recommendedName>
</protein>
<feature type="compositionally biased region" description="Basic and acidic residues" evidence="1">
    <location>
        <begin position="294"/>
        <end position="309"/>
    </location>
</feature>
<feature type="region of interest" description="Disordered" evidence="1">
    <location>
        <begin position="1248"/>
        <end position="1276"/>
    </location>
</feature>
<dbReference type="EMBL" id="CAWYQH010000013">
    <property type="protein sequence ID" value="CAK8674750.1"/>
    <property type="molecule type" value="Genomic_DNA"/>
</dbReference>
<feature type="compositionally biased region" description="Basic and acidic residues" evidence="1">
    <location>
        <begin position="542"/>
        <end position="575"/>
    </location>
</feature>
<feature type="region of interest" description="Disordered" evidence="1">
    <location>
        <begin position="449"/>
        <end position="601"/>
    </location>
</feature>
<evidence type="ECO:0000259" key="2">
    <source>
        <dbReference type="PROSITE" id="PS50235"/>
    </source>
</evidence>
<dbReference type="InterPro" id="IPR018200">
    <property type="entry name" value="USP_CS"/>
</dbReference>
<dbReference type="Gene3D" id="3.90.70.10">
    <property type="entry name" value="Cysteine proteinases"/>
    <property type="match status" value="2"/>
</dbReference>
<feature type="region of interest" description="Disordered" evidence="1">
    <location>
        <begin position="1121"/>
        <end position="1218"/>
    </location>
</feature>
<dbReference type="Pfam" id="PF00443">
    <property type="entry name" value="UCH"/>
    <property type="match status" value="1"/>
</dbReference>
<feature type="compositionally biased region" description="Polar residues" evidence="1">
    <location>
        <begin position="313"/>
        <end position="325"/>
    </location>
</feature>
<feature type="compositionally biased region" description="Low complexity" evidence="1">
    <location>
        <begin position="1193"/>
        <end position="1217"/>
    </location>
</feature>
<dbReference type="InterPro" id="IPR038765">
    <property type="entry name" value="Papain-like_cys_pep_sf"/>
</dbReference>
<keyword evidence="4" id="KW-1185">Reference proteome</keyword>
<proteinExistence type="predicted"/>
<dbReference type="PROSITE" id="PS00973">
    <property type="entry name" value="USP_2"/>
    <property type="match status" value="1"/>
</dbReference>
<feature type="compositionally biased region" description="Low complexity" evidence="1">
    <location>
        <begin position="1161"/>
        <end position="1175"/>
    </location>
</feature>
<feature type="domain" description="USP" evidence="2">
    <location>
        <begin position="697"/>
        <end position="1371"/>
    </location>
</feature>
<dbReference type="PANTHER" id="PTHR24006:SF915">
    <property type="entry name" value="UBIQUITIN CARBOXYL-TERMINAL HYDROLASE-RELATED"/>
    <property type="match status" value="1"/>
</dbReference>
<sequence>MDENSRHEATVKNVPFRILKSCTNVKYDRSWKEATVLFSLKPDHQPPCRMIVCYSYGKQISINIAEVLDNFQVQPDRGRVTIVSHRTMSTFCLDQVEKNCALKVEEVLTNMCRWLSTKENQVSLNAEKFKINATPEKKLSGIIRKITSPLQSSRSSLQDNKTAVVRHHSHSDNNAENVAPKKVHLPPNRDSMKETHIKNSFALPLAYSPTAKTSAKFHSTEKRKNGNESGHGSNVFVSPKQTHSFSNNSIDLTKCNDSSRNETSNMKENISPSMHSKENPTDSSSPYTVKQKRLSQDAGHKSKCSDGKPKPSPSVSPINKLSDMQGTGIEMQSVRSSVGPSLSSTQKKRKSQELEMNSEEMNKSPKKIGSSEKIDMSSKLSVLIPDETPALVSQNCEVRLLSMDLSAYSPIRKSNNNDSDHVESFYVDEQKSNAISAELQLAEEQLGHHLQSDQEDDIGNNSNNPDKVKKLVDLTDDHPEEPIEPNLDPSPKKSLVRTKRSYSDIKRTAGDEISFHGKRKFCSPSPGRKVSPGEQSNKPKKALNERKKFNEFRRAQADMRQSRGDKEVSFEEIKENTSPNSMDRIKKGLDKSSFYGTKSQHSSLLDEMSKYRIEHRTPSPKSKRFSSLSPIRGKSATARRSLLQVDVGDESKENNNKSSSVWYTENDNNNNDDTVSEESYPLKPLTNSENLSSGQDGGFQNIGNTCYMNSVLQSLFGLLPFCVDLHNLEKKAAAFLGPESLFRALLDLMIHKITGRIKRADLLNVKQAISANAKQFYGMSQHDAHEFLRLCLDILQQDVAKINMKLSEKVEALTDDNNLFDNGAIISDEVKLQCPVSSNFSFKVKNQITCEKCRKVTCTEEELFDLPVELQPSGEKQNSNDSMHLQDLIDLFFASEDLEYHCEFCKHNRATLSRVISKLPRIMMVYLKRYSYNQTLDYSLKLNENIGLSRYVTFGHLSTDNVICESPPVETTLPALFQSHATNLSKVSEDLLKVFQDDDSTTFSKPAATNNNNDHDVITNFAGSNLNNSKSRSRLGDGDSYLSKSWGKLNPDMSFSDDAVMFEELDKKRIIDEDLEHKVEAMTEDEQIQLAMQLSIEEQSKKAEHRKNSDQVDLTSDEIDIELNDNDVDNNNVTVSDTISDTESSLPAESSEKINDNKQHNFNFNNSTSSSNQTASDEENHKATIDSINRTPESSTNGSNGSGSCSETRTASTSESSLVTIGSTQLDAYLSDMDEEVNFETRSQVFASYKSKSPSPTKVGEDNVQLHDSPVSEPKQVATSNNEAIGHSNLSPDKFQENETTGHLPHSYRLVSVVSHSGSSLKCGHYISDVLKDLGKQEWSNCDDNKVLPVSEDAVLSGRQSSAYLLFYLQKDFLRLYDTSK</sequence>
<dbReference type="InterPro" id="IPR050164">
    <property type="entry name" value="Peptidase_C19"/>
</dbReference>
<dbReference type="SUPFAM" id="SSF54001">
    <property type="entry name" value="Cysteine proteinases"/>
    <property type="match status" value="1"/>
</dbReference>
<dbReference type="PROSITE" id="PS50330">
    <property type="entry name" value="UIM"/>
    <property type="match status" value="1"/>
</dbReference>
<feature type="compositionally biased region" description="Basic and acidic residues" evidence="1">
    <location>
        <begin position="466"/>
        <end position="481"/>
    </location>
</feature>
<dbReference type="InterPro" id="IPR028889">
    <property type="entry name" value="USP"/>
</dbReference>
<evidence type="ECO:0000313" key="4">
    <source>
        <dbReference type="Proteomes" id="UP001642483"/>
    </source>
</evidence>
<feature type="compositionally biased region" description="Basic and acidic residues" evidence="1">
    <location>
        <begin position="501"/>
        <end position="515"/>
    </location>
</feature>
<dbReference type="Proteomes" id="UP001642483">
    <property type="component" value="Unassembled WGS sequence"/>
</dbReference>
<dbReference type="PANTHER" id="PTHR24006">
    <property type="entry name" value="UBIQUITIN CARBOXYL-TERMINAL HYDROLASE"/>
    <property type="match status" value="1"/>
</dbReference>
<evidence type="ECO:0000313" key="3">
    <source>
        <dbReference type="EMBL" id="CAK8674750.1"/>
    </source>
</evidence>
<feature type="compositionally biased region" description="Low complexity" evidence="1">
    <location>
        <begin position="333"/>
        <end position="344"/>
    </location>
</feature>
<feature type="compositionally biased region" description="Polar residues" evidence="1">
    <location>
        <begin position="227"/>
        <end position="274"/>
    </location>
</feature>
<dbReference type="InterPro" id="IPR001394">
    <property type="entry name" value="Peptidase_C19_UCH"/>
</dbReference>
<name>A0ABP0F521_CLALP</name>
<dbReference type="PROSITE" id="PS00972">
    <property type="entry name" value="USP_1"/>
    <property type="match status" value="1"/>
</dbReference>